<reference evidence="2" key="1">
    <citation type="journal article" date="2015" name="Genome Announc.">
        <title>Draft Genome Sequence of Anaerolineae Strain TC1, a Novel Isolate from a Methanogenic Wastewater Treatment System.</title>
        <authorList>
            <person name="Matsuura N."/>
            <person name="Tourlousse D.M."/>
            <person name="Sun L."/>
            <person name="Toyonaga M."/>
            <person name="Kuroda K."/>
            <person name="Ohashi A."/>
            <person name="Cruz R."/>
            <person name="Yamaguchi T."/>
            <person name="Sekiguchi Y."/>
        </authorList>
    </citation>
    <scope>NUCLEOTIDE SEQUENCE [LARGE SCALE GENOMIC DNA]</scope>
    <source>
        <strain evidence="2">TC1</strain>
    </source>
</reference>
<dbReference type="InterPro" id="IPR036249">
    <property type="entry name" value="Thioredoxin-like_sf"/>
</dbReference>
<dbReference type="EMBL" id="DF968179">
    <property type="protein sequence ID" value="GAP39402.1"/>
    <property type="molecule type" value="Genomic_DNA"/>
</dbReference>
<evidence type="ECO:0008006" key="4">
    <source>
        <dbReference type="Google" id="ProtNLM"/>
    </source>
</evidence>
<organism evidence="2">
    <name type="scientific">Flexilinea flocculi</name>
    <dbReference type="NCBI Taxonomy" id="1678840"/>
    <lineage>
        <taxon>Bacteria</taxon>
        <taxon>Bacillati</taxon>
        <taxon>Chloroflexota</taxon>
        <taxon>Anaerolineae</taxon>
        <taxon>Anaerolineales</taxon>
        <taxon>Anaerolineaceae</taxon>
        <taxon>Flexilinea</taxon>
    </lineage>
</organism>
<dbReference type="OrthoDB" id="9798180at2"/>
<keyword evidence="1" id="KW-1133">Transmembrane helix</keyword>
<feature type="transmembrane region" description="Helical" evidence="1">
    <location>
        <begin position="248"/>
        <end position="265"/>
    </location>
</feature>
<keyword evidence="3" id="KW-1185">Reference proteome</keyword>
<protein>
    <recommendedName>
        <fullName evidence="4">Thioredoxin domain-containing protein</fullName>
    </recommendedName>
</protein>
<feature type="transmembrane region" description="Helical" evidence="1">
    <location>
        <begin position="346"/>
        <end position="370"/>
    </location>
</feature>
<feature type="transmembrane region" description="Helical" evidence="1">
    <location>
        <begin position="412"/>
        <end position="433"/>
    </location>
</feature>
<gene>
    <name evidence="2" type="ORF">ATC1_11332</name>
</gene>
<sequence>MMNTAKNYHRIVLFFVTLSVLLAVCVVPTAAERSLFQKNDGVVDLYFFHGDGCPHCAEEEVFLDEMKQTYGEKLAIHMYEVWKHPENIPVIEKFAQAFLFEPSGVPVTFIGRQYWVGYSPEKRDAMKAAIEDGIAHGMVDAQDIADGKVSLEVPQTDQITTIQVPLIGTVDLASRSLFVSTVLIGLVDGINPCSLWVLTMLLAMLVHLNSRKKTILIGLIFLTVTAGIYALFITGVFTLLTYVSFLKWIQIVVAVITLILGLINLKDYFFYKEGISLTIQDSQKPGIYQKMRKVMSSSENLWAMIGATVVLAAGVSLVEFSCTAAFPVVWGNLLVAHGASRMEFAVLLLLYMLLYQLDEMIIFLAAVITMKTSRIEEKHGRILKLFSGCLMITLSTVMILSPEWMQNLGNTLLVFGFAVAITLLIFLLTKNILPGMDDKTHKRSTKGNSSKKTRK</sequence>
<keyword evidence="1" id="KW-0812">Transmembrane</keyword>
<evidence type="ECO:0000313" key="2">
    <source>
        <dbReference type="EMBL" id="GAP39402.1"/>
    </source>
</evidence>
<dbReference type="RefSeq" id="WP_062277659.1">
    <property type="nucleotide sequence ID" value="NZ_DF968179.1"/>
</dbReference>
<dbReference type="Gene3D" id="3.40.30.10">
    <property type="entry name" value="Glutaredoxin"/>
    <property type="match status" value="1"/>
</dbReference>
<evidence type="ECO:0000313" key="3">
    <source>
        <dbReference type="Proteomes" id="UP000053370"/>
    </source>
</evidence>
<dbReference type="STRING" id="1678840.ATC1_11332"/>
<dbReference type="AlphaFoldDB" id="A0A0K8P9R6"/>
<name>A0A0K8P9R6_9CHLR</name>
<dbReference type="Proteomes" id="UP000053370">
    <property type="component" value="Unassembled WGS sequence"/>
</dbReference>
<evidence type="ECO:0000256" key="1">
    <source>
        <dbReference type="SAM" id="Phobius"/>
    </source>
</evidence>
<keyword evidence="1" id="KW-0472">Membrane</keyword>
<feature type="transmembrane region" description="Helical" evidence="1">
    <location>
        <begin position="177"/>
        <end position="203"/>
    </location>
</feature>
<dbReference type="SUPFAM" id="SSF52833">
    <property type="entry name" value="Thioredoxin-like"/>
    <property type="match status" value="1"/>
</dbReference>
<feature type="transmembrane region" description="Helical" evidence="1">
    <location>
        <begin position="382"/>
        <end position="400"/>
    </location>
</feature>
<accession>A0A0K8P9R6</accession>
<feature type="transmembrane region" description="Helical" evidence="1">
    <location>
        <begin position="301"/>
        <end position="326"/>
    </location>
</feature>
<feature type="transmembrane region" description="Helical" evidence="1">
    <location>
        <begin position="215"/>
        <end position="242"/>
    </location>
</feature>
<proteinExistence type="predicted"/>